<sequence length="176" mass="19033">MPAPLTFDAPEIHSAIERITTAIRERHGEKPPLALIGIANGGSELARRLHAALGITERLGEIDISFYRDDIGRNPIPKESRPTIIPFDVHGKDILLVDDVLHSGRTLNAALNELFDHGRPASVELAILVDRGGRKLPFAANYTGITVETTGAQKVTVDLAPEDPTQDRITIAPAKA</sequence>
<reference evidence="2 3" key="2">
    <citation type="submission" date="2023-12" db="EMBL/GenBank/DDBJ databases">
        <title>Description of an unclassified Opitutus bacterium of Verrucomicrobiota.</title>
        <authorList>
            <person name="Zhang D.-F."/>
        </authorList>
    </citation>
    <scope>NUCLEOTIDE SEQUENCE [LARGE SCALE GENOMIC DNA]</scope>
    <source>
        <strain evidence="2 3">WL0086</strain>
    </source>
</reference>
<accession>A0ABZ1CC68</accession>
<dbReference type="CDD" id="cd06223">
    <property type="entry name" value="PRTases_typeI"/>
    <property type="match status" value="1"/>
</dbReference>
<evidence type="ECO:0000313" key="2">
    <source>
        <dbReference type="EMBL" id="WRQ89166.1"/>
    </source>
</evidence>
<keyword evidence="2" id="KW-0328">Glycosyltransferase</keyword>
<dbReference type="NCBIfam" id="NF003545">
    <property type="entry name" value="PRK05205.1-1"/>
    <property type="match status" value="1"/>
</dbReference>
<proteinExistence type="predicted"/>
<name>A0ABZ1CC68_9BACT</name>
<keyword evidence="3" id="KW-1185">Reference proteome</keyword>
<protein>
    <submittedName>
        <fullName evidence="2">Bifunctional pyr operon transcriptional regulator/uracil phosphoribosyltransferase PyrR</fullName>
        <ecNumber evidence="2">2.4.2.9</ecNumber>
    </submittedName>
</protein>
<gene>
    <name evidence="2" type="primary">pyrR</name>
    <name evidence="2" type="ORF">K1X11_007080</name>
</gene>
<dbReference type="GO" id="GO:0004845">
    <property type="term" value="F:uracil phosphoribosyltransferase activity"/>
    <property type="evidence" value="ECO:0007669"/>
    <property type="project" value="UniProtKB-EC"/>
</dbReference>
<dbReference type="SUPFAM" id="SSF53271">
    <property type="entry name" value="PRTase-like"/>
    <property type="match status" value="1"/>
</dbReference>
<dbReference type="PANTHER" id="PTHR11608">
    <property type="entry name" value="BIFUNCTIONAL PROTEIN PYRR"/>
    <property type="match status" value="1"/>
</dbReference>
<evidence type="ECO:0000259" key="1">
    <source>
        <dbReference type="Pfam" id="PF00156"/>
    </source>
</evidence>
<dbReference type="InterPro" id="IPR050137">
    <property type="entry name" value="PyrR_bifunctional"/>
</dbReference>
<dbReference type="EMBL" id="CP139781">
    <property type="protein sequence ID" value="WRQ89166.1"/>
    <property type="molecule type" value="Genomic_DNA"/>
</dbReference>
<feature type="domain" description="Phosphoribosyltransferase" evidence="1">
    <location>
        <begin position="10"/>
        <end position="145"/>
    </location>
</feature>
<dbReference type="PANTHER" id="PTHR11608:SF0">
    <property type="entry name" value="BIFUNCTIONAL PROTEIN PYRR"/>
    <property type="match status" value="1"/>
</dbReference>
<dbReference type="RefSeq" id="WP_221031033.1">
    <property type="nucleotide sequence ID" value="NZ_CP139781.1"/>
</dbReference>
<dbReference type="NCBIfam" id="NF003549">
    <property type="entry name" value="PRK05205.1-5"/>
    <property type="match status" value="1"/>
</dbReference>
<dbReference type="Gene3D" id="3.40.50.2020">
    <property type="match status" value="1"/>
</dbReference>
<keyword evidence="2" id="KW-0808">Transferase</keyword>
<dbReference type="Proteomes" id="UP000738431">
    <property type="component" value="Chromosome"/>
</dbReference>
<dbReference type="InterPro" id="IPR029057">
    <property type="entry name" value="PRTase-like"/>
</dbReference>
<reference evidence="2 3" key="1">
    <citation type="submission" date="2021-08" db="EMBL/GenBank/DDBJ databases">
        <authorList>
            <person name="Zhang D."/>
            <person name="Zhang A."/>
            <person name="Wang L."/>
        </authorList>
    </citation>
    <scope>NUCLEOTIDE SEQUENCE [LARGE SCALE GENOMIC DNA]</scope>
    <source>
        <strain evidence="2 3">WL0086</strain>
    </source>
</reference>
<dbReference type="InterPro" id="IPR000836">
    <property type="entry name" value="PRTase_dom"/>
</dbReference>
<dbReference type="EC" id="2.4.2.9" evidence="2"/>
<organism evidence="2 3">
    <name type="scientific">Actomonas aquatica</name>
    <dbReference type="NCBI Taxonomy" id="2866162"/>
    <lineage>
        <taxon>Bacteria</taxon>
        <taxon>Pseudomonadati</taxon>
        <taxon>Verrucomicrobiota</taxon>
        <taxon>Opitutia</taxon>
        <taxon>Opitutales</taxon>
        <taxon>Opitutaceae</taxon>
        <taxon>Actomonas</taxon>
    </lineage>
</organism>
<dbReference type="Pfam" id="PF00156">
    <property type="entry name" value="Pribosyltran"/>
    <property type="match status" value="1"/>
</dbReference>
<evidence type="ECO:0000313" key="3">
    <source>
        <dbReference type="Proteomes" id="UP000738431"/>
    </source>
</evidence>